<dbReference type="AlphaFoldDB" id="A0A974A4P9"/>
<evidence type="ECO:0000256" key="1">
    <source>
        <dbReference type="ARBA" id="ARBA00022553"/>
    </source>
</evidence>
<dbReference type="PANTHER" id="PTHR44591:SF21">
    <property type="entry name" value="TWO-COMPONENT RESPONSE REGULATOR"/>
    <property type="match status" value="1"/>
</dbReference>
<evidence type="ECO:0000259" key="3">
    <source>
        <dbReference type="PROSITE" id="PS50110"/>
    </source>
</evidence>
<dbReference type="InterPro" id="IPR011006">
    <property type="entry name" value="CheY-like_superfamily"/>
</dbReference>
<dbReference type="PROSITE" id="PS50110">
    <property type="entry name" value="RESPONSE_REGULATORY"/>
    <property type="match status" value="1"/>
</dbReference>
<dbReference type="Gene3D" id="3.40.50.2300">
    <property type="match status" value="1"/>
</dbReference>
<feature type="domain" description="Response regulatory" evidence="3">
    <location>
        <begin position="23"/>
        <end position="139"/>
    </location>
</feature>
<organism evidence="4">
    <name type="scientific">Bradyrhizobium septentrionale</name>
    <dbReference type="NCBI Taxonomy" id="1404411"/>
    <lineage>
        <taxon>Bacteria</taxon>
        <taxon>Pseudomonadati</taxon>
        <taxon>Pseudomonadota</taxon>
        <taxon>Alphaproteobacteria</taxon>
        <taxon>Hyphomicrobiales</taxon>
        <taxon>Nitrobacteraceae</taxon>
        <taxon>Bradyrhizobium</taxon>
    </lineage>
</organism>
<accession>A0A974A4P9</accession>
<evidence type="ECO:0000313" key="4">
    <source>
        <dbReference type="EMBL" id="NVI48495.1"/>
    </source>
</evidence>
<dbReference type="EMBL" id="JAAOLE020000001">
    <property type="protein sequence ID" value="NVI48495.1"/>
    <property type="molecule type" value="Genomic_DNA"/>
</dbReference>
<feature type="modified residue" description="4-aspartylphosphate" evidence="2">
    <location>
        <position position="73"/>
    </location>
</feature>
<evidence type="ECO:0000256" key="2">
    <source>
        <dbReference type="PROSITE-ProRule" id="PRU00169"/>
    </source>
</evidence>
<name>A0A974A4P9_9BRAD</name>
<dbReference type="Pfam" id="PF00072">
    <property type="entry name" value="Response_reg"/>
    <property type="match status" value="1"/>
</dbReference>
<dbReference type="SMART" id="SM00448">
    <property type="entry name" value="REC"/>
    <property type="match status" value="1"/>
</dbReference>
<protein>
    <submittedName>
        <fullName evidence="4">Response regulator</fullName>
    </submittedName>
</protein>
<dbReference type="GO" id="GO:0000160">
    <property type="term" value="P:phosphorelay signal transduction system"/>
    <property type="evidence" value="ECO:0007669"/>
    <property type="project" value="InterPro"/>
</dbReference>
<keyword evidence="1 2" id="KW-0597">Phosphoprotein</keyword>
<gene>
    <name evidence="4" type="ORF">HAP48_037695</name>
</gene>
<dbReference type="InterPro" id="IPR001789">
    <property type="entry name" value="Sig_transdc_resp-reg_receiver"/>
</dbReference>
<proteinExistence type="predicted"/>
<comment type="caution">
    <text evidence="4">The sequence shown here is derived from an EMBL/GenBank/DDBJ whole genome shotgun (WGS) entry which is preliminary data.</text>
</comment>
<sequence>MDGLAVRRLPERRQPDVRGAQEIVLVVEDDRLVRSYVLTQIESLGYTTLSANNGSEALAVLDSSAPIDLLFTDVIMPGAMNGRELATEAQKRRPGLRVLFTSGYTENAIDQDGKLEQGILFLGKPYSRAQLARMLQVALREGERQLARQEPVG</sequence>
<dbReference type="InterPro" id="IPR050595">
    <property type="entry name" value="Bact_response_regulator"/>
</dbReference>
<reference evidence="4" key="1">
    <citation type="submission" date="2020-06" db="EMBL/GenBank/DDBJ databases">
        <title>Whole Genome Sequence of Bradyrhizobium sp. Strain 1S1.</title>
        <authorList>
            <person name="Bromfield E.S.P."/>
            <person name="Cloutier S."/>
        </authorList>
    </citation>
    <scope>NUCLEOTIDE SEQUENCE [LARGE SCALE GENOMIC DNA]</scope>
    <source>
        <strain evidence="4">1S1</strain>
    </source>
</reference>
<dbReference type="PANTHER" id="PTHR44591">
    <property type="entry name" value="STRESS RESPONSE REGULATOR PROTEIN 1"/>
    <property type="match status" value="1"/>
</dbReference>
<dbReference type="SUPFAM" id="SSF52172">
    <property type="entry name" value="CheY-like"/>
    <property type="match status" value="1"/>
</dbReference>